<dbReference type="EMBL" id="DAAYTU010000024">
    <property type="protein sequence ID" value="HAG5771878.1"/>
    <property type="molecule type" value="Genomic_DNA"/>
</dbReference>
<comment type="caution">
    <text evidence="1">The sequence shown here is derived from an EMBL/GenBank/DDBJ whole genome shotgun (WGS) entry which is preliminary data.</text>
</comment>
<dbReference type="InterPro" id="IPR010352">
    <property type="entry name" value="DUF945"/>
</dbReference>
<reference evidence="1" key="1">
    <citation type="journal article" date="2018" name="Genome Biol.">
        <title>SKESA: strategic k-mer extension for scrupulous assemblies.</title>
        <authorList>
            <person name="Souvorov A."/>
            <person name="Agarwala R."/>
            <person name="Lipman D.J."/>
        </authorList>
    </citation>
    <scope>NUCLEOTIDE SEQUENCE [LARGE SCALE GENOMIC DNA]</scope>
    <source>
        <strain evidence="1">1839</strain>
    </source>
</reference>
<proteinExistence type="predicted"/>
<protein>
    <submittedName>
        <fullName evidence="1">DUF945 family protein</fullName>
    </submittedName>
</protein>
<evidence type="ECO:0000313" key="1">
    <source>
        <dbReference type="EMBL" id="HAG5771878.1"/>
    </source>
</evidence>
<gene>
    <name evidence="1" type="ORF">GGB84_003611</name>
</gene>
<sequence length="472" mass="52260">MIRKLIVGSVIAVVVILCGGTWFSGMKTQTSVEQFINGFNKANKNNNGAHNMTLSRKDYKRGFFSSSFQVALTFNNGITDSEIKPGQKIILDINVDHGPFPLSQLSKGNIKPTMATAKVSLAKSDLTQSYYTATKGKIPLTADIVAAFGGALTTEVNITPAKFQDISYEDGKFMFRGDDSSPSNMAVTGYLNNIIVNLDSITKLAANSMTVNALSHMEEMRYPVGISDLKFNKVRLQVLDNDIAKINAFTAKTILERTKDKKYINANFSYAIDTLKKGDQNFGSGDMSLQFNAIDPNAFRAFIEYYNTSLRNQLANNPDLIKDENAMDDLRVGVLGESLPILLKSEPVIQIPVKWKNTVGELKGHLNIATDDARSVDNSIKSLDLNIFLPFNVIGELEKQINLSEGKNTETAQRMAEQALAEFKDTGQQLDLLKFDDNAGSLQLHYEQGKVNFNGNEMTDMAFFMRMARLMP</sequence>
<organism evidence="1">
    <name type="scientific">Escherichia coli</name>
    <dbReference type="NCBI Taxonomy" id="562"/>
    <lineage>
        <taxon>Bacteria</taxon>
        <taxon>Pseudomonadati</taxon>
        <taxon>Pseudomonadota</taxon>
        <taxon>Gammaproteobacteria</taxon>
        <taxon>Enterobacterales</taxon>
        <taxon>Enterobacteriaceae</taxon>
        <taxon>Escherichia</taxon>
    </lineage>
</organism>
<name>A0A765T4N9_ECOLX</name>
<dbReference type="AlphaFoldDB" id="A0A765T4N9"/>
<accession>A0A765T4N9</accession>
<reference evidence="1" key="2">
    <citation type="submission" date="2020-02" db="EMBL/GenBank/DDBJ databases">
        <authorList>
            <consortium name="NCBI Pathogen Detection Project"/>
        </authorList>
    </citation>
    <scope>NUCLEOTIDE SEQUENCE</scope>
    <source>
        <strain evidence="1">1839</strain>
    </source>
</reference>
<dbReference type="Pfam" id="PF06097">
    <property type="entry name" value="DUF945"/>
    <property type="match status" value="1"/>
</dbReference>